<dbReference type="PANTHER" id="PTHR11669">
    <property type="entry name" value="REPLICATION FACTOR C / DNA POLYMERASE III GAMMA-TAU SUBUNIT"/>
    <property type="match status" value="1"/>
</dbReference>
<sequence length="316" mass="35224">MVSAAFVSLIGQSQAIELLESAVAQQHVAPAYLFVGPEGVGRSLAASAWAEQLLSPTKSPSSLRHRIQQRNHPDLLWVEPTYLHQGKRLTATEAMDIGLRRKSPPQIRLEQVREISRYLSRPPLEAERAVVVIEQAETMAESAANGLLKTLEEPGRATLILLAPDRSALLPTLVSRCQQVAFRRLSAAEMQQVLTQSGQAEILAHPEILAIAQGSPGQAIASWQQRQAIPAELLQALRQPPATLRQALEQARHIAKTLEIETQLWLVDYLQHQYWQVSTTASIPYLQQLEQARQHLLGFVQPRLVWEVTLMQLVRS</sequence>
<gene>
    <name evidence="1" type="ORF">ACFVKH_12035</name>
</gene>
<dbReference type="PANTHER" id="PTHR11669:SF8">
    <property type="entry name" value="DNA POLYMERASE III SUBUNIT DELTA"/>
    <property type="match status" value="1"/>
</dbReference>
<dbReference type="NCBIfam" id="NF005638">
    <property type="entry name" value="PRK07399.1"/>
    <property type="match status" value="1"/>
</dbReference>
<dbReference type="InterPro" id="IPR027417">
    <property type="entry name" value="P-loop_NTPase"/>
</dbReference>
<dbReference type="EMBL" id="JBHZOL010000075">
    <property type="protein sequence ID" value="MFE4107014.1"/>
    <property type="molecule type" value="Genomic_DNA"/>
</dbReference>
<dbReference type="RefSeq" id="WP_377965320.1">
    <property type="nucleotide sequence ID" value="NZ_JBHZOL010000075.1"/>
</dbReference>
<comment type="caution">
    <text evidence="1">The sequence shown here is derived from an EMBL/GenBank/DDBJ whole genome shotgun (WGS) entry which is preliminary data.</text>
</comment>
<proteinExistence type="predicted"/>
<dbReference type="InterPro" id="IPR050238">
    <property type="entry name" value="DNA_Rep/Repair_Clamp_Loader"/>
</dbReference>
<accession>A0ABW6IFQ3</accession>
<dbReference type="SUPFAM" id="SSF52540">
    <property type="entry name" value="P-loop containing nucleoside triphosphate hydrolases"/>
    <property type="match status" value="1"/>
</dbReference>
<dbReference type="Pfam" id="PF13177">
    <property type="entry name" value="DNA_pol3_delta2"/>
    <property type="match status" value="1"/>
</dbReference>
<evidence type="ECO:0000313" key="2">
    <source>
        <dbReference type="Proteomes" id="UP001600165"/>
    </source>
</evidence>
<name>A0ABW6IFQ3_9CYAN</name>
<organism evidence="1 2">
    <name type="scientific">Almyronema epifaneia S1</name>
    <dbReference type="NCBI Taxonomy" id="2991925"/>
    <lineage>
        <taxon>Bacteria</taxon>
        <taxon>Bacillati</taxon>
        <taxon>Cyanobacteriota</taxon>
        <taxon>Cyanophyceae</taxon>
        <taxon>Nodosilineales</taxon>
        <taxon>Nodosilineaceae</taxon>
        <taxon>Almyronema</taxon>
        <taxon>Almyronema epifaneia</taxon>
    </lineage>
</organism>
<evidence type="ECO:0000313" key="1">
    <source>
        <dbReference type="EMBL" id="MFE4107014.1"/>
    </source>
</evidence>
<dbReference type="Proteomes" id="UP001600165">
    <property type="component" value="Unassembled WGS sequence"/>
</dbReference>
<reference evidence="1 2" key="1">
    <citation type="submission" date="2024-10" db="EMBL/GenBank/DDBJ databases">
        <authorList>
            <person name="Ratan Roy A."/>
            <person name="Morales Sandoval P.H."/>
            <person name="De Los Santos Villalobos S."/>
            <person name="Chakraborty S."/>
            <person name="Mukherjee J."/>
        </authorList>
    </citation>
    <scope>NUCLEOTIDE SEQUENCE [LARGE SCALE GENOMIC DNA]</scope>
    <source>
        <strain evidence="1 2">S1</strain>
    </source>
</reference>
<dbReference type="Gene3D" id="3.40.50.300">
    <property type="entry name" value="P-loop containing nucleotide triphosphate hydrolases"/>
    <property type="match status" value="1"/>
</dbReference>
<keyword evidence="2" id="KW-1185">Reference proteome</keyword>
<protein>
    <submittedName>
        <fullName evidence="1">DNA polymerase III subunit delta</fullName>
    </submittedName>
</protein>